<comment type="caution">
    <text evidence="1">The sequence shown here is derived from an EMBL/GenBank/DDBJ whole genome shotgun (WGS) entry which is preliminary data.</text>
</comment>
<organism evidence="1 2">
    <name type="scientific">Leptotrombidium deliense</name>
    <dbReference type="NCBI Taxonomy" id="299467"/>
    <lineage>
        <taxon>Eukaryota</taxon>
        <taxon>Metazoa</taxon>
        <taxon>Ecdysozoa</taxon>
        <taxon>Arthropoda</taxon>
        <taxon>Chelicerata</taxon>
        <taxon>Arachnida</taxon>
        <taxon>Acari</taxon>
        <taxon>Acariformes</taxon>
        <taxon>Trombidiformes</taxon>
        <taxon>Prostigmata</taxon>
        <taxon>Anystina</taxon>
        <taxon>Parasitengona</taxon>
        <taxon>Trombiculoidea</taxon>
        <taxon>Trombiculidae</taxon>
        <taxon>Leptotrombidium</taxon>
    </lineage>
</organism>
<dbReference type="AlphaFoldDB" id="A0A443RXU4"/>
<sequence>MDFKTIAKYSPNTFDRILYFYSVEQSLFYEIKKYCPNIIFTKDLQNTNLESFDGSKCLIILDDMMVEATENQFICDVFTKGSHHKNVSVILILQNFFYKGKLMRTISLNAHYIVLFKNPRDRAIINHIGRQICPEHLKCFTAAFGDATRKAYGYFFIDLKPYTDDRLRYLTNIFNENNDPRRHCIQLKNDTFVSGITEIAYNIVNRKVPISKNHLKKIKKQKLVLKRLLKAKKIGGRRRIIQSGEAMKKMMSVPFSDSQSFISKSRENKESKIKLLKPRLFEILNSSNSADKKATQIEKLYGDFDSFNLKFPQGDIGEVSEDWERNKKLKKTVKVGYKSGKSKFNLKAKQKCKLVDNQGIIRKWLKAKLRKWKRLNLN</sequence>
<dbReference type="Proteomes" id="UP000288716">
    <property type="component" value="Unassembled WGS sequence"/>
</dbReference>
<name>A0A443RXU4_9ACAR</name>
<evidence type="ECO:0000313" key="2">
    <source>
        <dbReference type="Proteomes" id="UP000288716"/>
    </source>
</evidence>
<protein>
    <submittedName>
        <fullName evidence="1">Uncharacterized protein</fullName>
    </submittedName>
</protein>
<reference evidence="1 2" key="1">
    <citation type="journal article" date="2018" name="Gigascience">
        <title>Genomes of trombidid mites reveal novel predicted allergens and laterally-transferred genes associated with secondary metabolism.</title>
        <authorList>
            <person name="Dong X."/>
            <person name="Chaisiri K."/>
            <person name="Xia D."/>
            <person name="Armstrong S.D."/>
            <person name="Fang Y."/>
            <person name="Donnelly M.J."/>
            <person name="Kadowaki T."/>
            <person name="McGarry J.W."/>
            <person name="Darby A.C."/>
            <person name="Makepeace B.L."/>
        </authorList>
    </citation>
    <scope>NUCLEOTIDE SEQUENCE [LARGE SCALE GENOMIC DNA]</scope>
    <source>
        <strain evidence="1">UoL-UT</strain>
    </source>
</reference>
<proteinExistence type="predicted"/>
<dbReference type="VEuPathDB" id="VectorBase:LDEU011853"/>
<gene>
    <name evidence="1" type="ORF">B4U80_08827</name>
</gene>
<evidence type="ECO:0000313" key="1">
    <source>
        <dbReference type="EMBL" id="RWS20187.1"/>
    </source>
</evidence>
<accession>A0A443RXU4</accession>
<dbReference type="EMBL" id="NCKV01019439">
    <property type="protein sequence ID" value="RWS20187.1"/>
    <property type="molecule type" value="Genomic_DNA"/>
</dbReference>
<keyword evidence="2" id="KW-1185">Reference proteome</keyword>